<proteinExistence type="predicted"/>
<dbReference type="GO" id="GO:0006270">
    <property type="term" value="P:DNA replication initiation"/>
    <property type="evidence" value="ECO:0007669"/>
    <property type="project" value="TreeGrafter"/>
</dbReference>
<dbReference type="AlphaFoldDB" id="A0A1F5Y037"/>
<dbReference type="InterPro" id="IPR027417">
    <property type="entry name" value="P-loop_NTPase"/>
</dbReference>
<dbReference type="Gene3D" id="3.40.50.300">
    <property type="entry name" value="P-loop containing nucleotide triphosphate hydrolases"/>
    <property type="match status" value="1"/>
</dbReference>
<accession>A0A1F5Y037</accession>
<dbReference type="Proteomes" id="UP000178894">
    <property type="component" value="Unassembled WGS sequence"/>
</dbReference>
<dbReference type="InterPro" id="IPR041236">
    <property type="entry name" value="PriA_C"/>
</dbReference>
<dbReference type="Gene3D" id="3.40.1440.60">
    <property type="entry name" value="PriA, 3(prime) DNA-binding domain"/>
    <property type="match status" value="1"/>
</dbReference>
<evidence type="ECO:0008006" key="8">
    <source>
        <dbReference type="Google" id="ProtNLM"/>
    </source>
</evidence>
<dbReference type="Pfam" id="PF18074">
    <property type="entry name" value="PriA_C"/>
    <property type="match status" value="1"/>
</dbReference>
<evidence type="ECO:0000313" key="7">
    <source>
        <dbReference type="Proteomes" id="UP000178894"/>
    </source>
</evidence>
<dbReference type="GO" id="GO:0043138">
    <property type="term" value="F:3'-5' DNA helicase activity"/>
    <property type="evidence" value="ECO:0007669"/>
    <property type="project" value="TreeGrafter"/>
</dbReference>
<evidence type="ECO:0000256" key="2">
    <source>
        <dbReference type="ARBA" id="ARBA00022840"/>
    </source>
</evidence>
<dbReference type="GO" id="GO:0006310">
    <property type="term" value="P:DNA recombination"/>
    <property type="evidence" value="ECO:0007669"/>
    <property type="project" value="TreeGrafter"/>
</dbReference>
<gene>
    <name evidence="6" type="ORF">A3G54_01560</name>
</gene>
<name>A0A1F5Y037_9BACT</name>
<dbReference type="Pfam" id="PF17764">
    <property type="entry name" value="PriA_3primeBD"/>
    <property type="match status" value="1"/>
</dbReference>
<evidence type="ECO:0000256" key="3">
    <source>
        <dbReference type="ARBA" id="ARBA00023125"/>
    </source>
</evidence>
<evidence type="ECO:0000256" key="1">
    <source>
        <dbReference type="ARBA" id="ARBA00022741"/>
    </source>
</evidence>
<comment type="caution">
    <text evidence="6">The sequence shown here is derived from an EMBL/GenBank/DDBJ whole genome shotgun (WGS) entry which is preliminary data.</text>
</comment>
<keyword evidence="3" id="KW-0238">DNA-binding</keyword>
<feature type="domain" description="Primosomal protein N C-terminal" evidence="5">
    <location>
        <begin position="525"/>
        <end position="607"/>
    </location>
</feature>
<sequence length="611" mass="70226">MKVLEVIPITRSIFAPGTLSYFSIEPASRGDLVKISLRNKEIFAIVKKASEVAQEKAALKKSVFKLKPIKAVVCENFFSEDWFKILEKLSKYLLIPPRAILSSLLPKAVFSKDFRPQNEKPEEREHHKYAIKGSFDDRTDYLRGVVREHFARKKSLMILSPRIDNLLKLKTALGRGIEEYIFCFSSELAAKKYLSEYNKVLAEEHPVLILGTPQALFFERPDLETLVLDDEGSRYWRDKSFFSLDFRQVAELTLEEKKIKLFFSGHILRIETMYKASQGLIDAKNILTGRIQSQVETKVVEVKKADKFSWISGELAREIEEGISLEEKIFLFANRKGYSSFTICLDCSHPLLCPDCSIPLVLHNTEGQRKFICHHCLKIQTVPDHCQSCGSWKLKDFGLGIEKVAEEFQGLFPKTKFTRLDQKNRKEVFQFENVVIGTEAIFSYPDAFFDTVAVISLDNLFTIPDFRINETIFRLVSELKARAKKKFILQTRLGENKLIEDAVSGNISSFYEDEIESRKALGYPPFVKMIKISAENKNLNLLKEEGEKAVLALKAFNPISFPAFREKIKGYYRWNILLKIADDGWPDDKLRALLENLPQIWQVSVDPESII</sequence>
<dbReference type="InterPro" id="IPR041222">
    <property type="entry name" value="PriA_3primeBD"/>
</dbReference>
<keyword evidence="1" id="KW-0547">Nucleotide-binding</keyword>
<protein>
    <recommendedName>
        <fullName evidence="8">Primosomal protein N' 3' DNA-binding domain-containing protein</fullName>
    </recommendedName>
</protein>
<keyword evidence="2" id="KW-0067">ATP-binding</keyword>
<dbReference type="STRING" id="1798364.A3G54_01560"/>
<dbReference type="EMBL" id="MFIQ01000018">
    <property type="protein sequence ID" value="OGF93410.1"/>
    <property type="molecule type" value="Genomic_DNA"/>
</dbReference>
<dbReference type="GO" id="GO:0003677">
    <property type="term" value="F:DNA binding"/>
    <property type="evidence" value="ECO:0007669"/>
    <property type="project" value="UniProtKB-KW"/>
</dbReference>
<dbReference type="PANTHER" id="PTHR30580:SF0">
    <property type="entry name" value="PRIMOSOMAL PROTEIN N"/>
    <property type="match status" value="1"/>
</dbReference>
<feature type="domain" description="Primosomal protein N' 3' DNA-binding" evidence="4">
    <location>
        <begin position="28"/>
        <end position="106"/>
    </location>
</feature>
<dbReference type="GO" id="GO:0006302">
    <property type="term" value="P:double-strand break repair"/>
    <property type="evidence" value="ECO:0007669"/>
    <property type="project" value="TreeGrafter"/>
</dbReference>
<evidence type="ECO:0000313" key="6">
    <source>
        <dbReference type="EMBL" id="OGF93410.1"/>
    </source>
</evidence>
<evidence type="ECO:0000259" key="5">
    <source>
        <dbReference type="Pfam" id="PF18074"/>
    </source>
</evidence>
<dbReference type="InterPro" id="IPR042115">
    <property type="entry name" value="PriA_3primeBD_sf"/>
</dbReference>
<organism evidence="6 7">
    <name type="scientific">Candidatus Giovannonibacteria bacterium RIFCSPLOWO2_12_FULL_44_15</name>
    <dbReference type="NCBI Taxonomy" id="1798364"/>
    <lineage>
        <taxon>Bacteria</taxon>
        <taxon>Candidatus Giovannoniibacteriota</taxon>
    </lineage>
</organism>
<dbReference type="GO" id="GO:0005524">
    <property type="term" value="F:ATP binding"/>
    <property type="evidence" value="ECO:0007669"/>
    <property type="project" value="UniProtKB-KW"/>
</dbReference>
<reference evidence="6 7" key="1">
    <citation type="journal article" date="2016" name="Nat. Commun.">
        <title>Thousands of microbial genomes shed light on interconnected biogeochemical processes in an aquifer system.</title>
        <authorList>
            <person name="Anantharaman K."/>
            <person name="Brown C.T."/>
            <person name="Hug L.A."/>
            <person name="Sharon I."/>
            <person name="Castelle C.J."/>
            <person name="Probst A.J."/>
            <person name="Thomas B.C."/>
            <person name="Singh A."/>
            <person name="Wilkins M.J."/>
            <person name="Karaoz U."/>
            <person name="Brodie E.L."/>
            <person name="Williams K.H."/>
            <person name="Hubbard S.S."/>
            <person name="Banfield J.F."/>
        </authorList>
    </citation>
    <scope>NUCLEOTIDE SEQUENCE [LARGE SCALE GENOMIC DNA]</scope>
</reference>
<dbReference type="PANTHER" id="PTHR30580">
    <property type="entry name" value="PRIMOSOMAL PROTEIN N"/>
    <property type="match status" value="1"/>
</dbReference>
<evidence type="ECO:0000259" key="4">
    <source>
        <dbReference type="Pfam" id="PF17764"/>
    </source>
</evidence>